<sequence length="509" mass="51917">MKSTLLKTLAATSLVATTHGAINVTGVSFKERGVNAPAGTIISNPGTVGTTRGYLILDSTVSTATPNKATYIEYGAIRDGGDVTKYYTIDTDFTEFRADLISGETGGLRLYGHMLAPVLVAATPNPQIPFSGTALGTNFPNRLSFDQTAFQTGGSDALAGPRVLTAGSSTLRSVVSGSGAPVAVRADTLAGVQAELIARLKLQNYVRIAGEAPEITTDLPLTDTIQDGVSKTYTVALDPDVFPGSGDTFAAPTFQWYKNNVAIAGATTASLVITGAQATTGAGSYKVVVTNAVGSDTSNTLVVTPVVTAFLADIPATLTLNGANSFTFVPTLNPTPVTPPTFQWFKATAAAGPFNPVASPPTSNVRRLTVIPGETNTGAGFYRLDVTTSAGTISSTVCNVTTAVAGTTFCFTTNLPRTNSVAFSGTLVLSPVVNAAANPAVASRQWSKAAPGSTTFVDIPAGSGGTSATFTVNGNDAAANGPGTYRMIATSAAPVQTITTVECVITTAP</sequence>
<dbReference type="Gene3D" id="2.60.40.10">
    <property type="entry name" value="Immunoglobulins"/>
    <property type="match status" value="1"/>
</dbReference>
<dbReference type="EMBL" id="JBBUKT010000009">
    <property type="protein sequence ID" value="MEK7953022.1"/>
    <property type="molecule type" value="Genomic_DNA"/>
</dbReference>
<evidence type="ECO:0000313" key="2">
    <source>
        <dbReference type="Proteomes" id="UP001371305"/>
    </source>
</evidence>
<keyword evidence="2" id="KW-1185">Reference proteome</keyword>
<evidence type="ECO:0000313" key="1">
    <source>
        <dbReference type="EMBL" id="MEK7953022.1"/>
    </source>
</evidence>
<dbReference type="SUPFAM" id="SSF48726">
    <property type="entry name" value="Immunoglobulin"/>
    <property type="match status" value="1"/>
</dbReference>
<accession>A0ABU9AZ18</accession>
<dbReference type="InterPro" id="IPR013783">
    <property type="entry name" value="Ig-like_fold"/>
</dbReference>
<proteinExistence type="predicted"/>
<dbReference type="RefSeq" id="WP_341406781.1">
    <property type="nucleotide sequence ID" value="NZ_JBBUKT010000009.1"/>
</dbReference>
<name>A0ABU9AZ18_9BACT</name>
<protein>
    <recommendedName>
        <fullName evidence="3">Ig-like domain-containing protein</fullName>
    </recommendedName>
</protein>
<evidence type="ECO:0008006" key="3">
    <source>
        <dbReference type="Google" id="ProtNLM"/>
    </source>
</evidence>
<comment type="caution">
    <text evidence="1">The sequence shown here is derived from an EMBL/GenBank/DDBJ whole genome shotgun (WGS) entry which is preliminary data.</text>
</comment>
<reference evidence="1 2" key="1">
    <citation type="submission" date="2024-04" db="EMBL/GenBank/DDBJ databases">
        <title>Luteolibacter sp. isolated from soil.</title>
        <authorList>
            <person name="An J."/>
        </authorList>
    </citation>
    <scope>NUCLEOTIDE SEQUENCE [LARGE SCALE GENOMIC DNA]</scope>
    <source>
        <strain evidence="1 2">Y139</strain>
    </source>
</reference>
<gene>
    <name evidence="1" type="ORF">WKV53_21085</name>
</gene>
<organism evidence="1 2">
    <name type="scientific">Luteolibacter soli</name>
    <dbReference type="NCBI Taxonomy" id="3135280"/>
    <lineage>
        <taxon>Bacteria</taxon>
        <taxon>Pseudomonadati</taxon>
        <taxon>Verrucomicrobiota</taxon>
        <taxon>Verrucomicrobiia</taxon>
        <taxon>Verrucomicrobiales</taxon>
        <taxon>Verrucomicrobiaceae</taxon>
        <taxon>Luteolibacter</taxon>
    </lineage>
</organism>
<dbReference type="Proteomes" id="UP001371305">
    <property type="component" value="Unassembled WGS sequence"/>
</dbReference>
<dbReference type="InterPro" id="IPR036179">
    <property type="entry name" value="Ig-like_dom_sf"/>
</dbReference>